<sequence>MIKFFPEHTNWYKGNLHSHTTNSDGAWTPDEAVEHYKANGYAFLCLSDHNLYTDYRYKYNSDLFLILPGTEIAAVLFDEKDGYLKMHHLNGILGTKAMQEQAKSGLFQHMERIEPIVAYGDWDGRKITEEMAENLRDHGCFITYNHPVWSRVESHEFEIDGIYNSLEIYNYNTVNESGTGFNTTYWDEMLRKGMHVNADAADDNHNGNFPDNFGGYVMVAAESLTHDNILNALMEGKYYSVGGVDGPRIDQIIIDGRNVTVSCSPVERVNIIAGGYVGAGTTIMAPKGEKITEASMRLNGTETYIRVECVDEYGRTAWSNPYKMMTIL</sequence>
<dbReference type="Proteomes" id="UP000283738">
    <property type="component" value="Unassembled WGS sequence"/>
</dbReference>
<dbReference type="SMART" id="SM00481">
    <property type="entry name" value="POLIIIAc"/>
    <property type="match status" value="1"/>
</dbReference>
<comment type="caution">
    <text evidence="2">The sequence shown here is derived from an EMBL/GenBank/DDBJ whole genome shotgun (WGS) entry which is preliminary data.</text>
</comment>
<evidence type="ECO:0000313" key="2">
    <source>
        <dbReference type="EMBL" id="RGQ48697.1"/>
    </source>
</evidence>
<feature type="domain" description="Polymerase/histidinol phosphatase N-terminal" evidence="1">
    <location>
        <begin position="14"/>
        <end position="76"/>
    </location>
</feature>
<evidence type="ECO:0000313" key="3">
    <source>
        <dbReference type="Proteomes" id="UP000283738"/>
    </source>
</evidence>
<dbReference type="GO" id="GO:0004534">
    <property type="term" value="F:5'-3' RNA exonuclease activity"/>
    <property type="evidence" value="ECO:0007669"/>
    <property type="project" value="TreeGrafter"/>
</dbReference>
<dbReference type="InterPro" id="IPR052018">
    <property type="entry name" value="PHP_domain"/>
</dbReference>
<dbReference type="InterPro" id="IPR016195">
    <property type="entry name" value="Pol/histidinol_Pase-like"/>
</dbReference>
<evidence type="ECO:0000259" key="1">
    <source>
        <dbReference type="SMART" id="SM00481"/>
    </source>
</evidence>
<accession>A0A3R5VUN5</accession>
<dbReference type="NCBIfam" id="NF038032">
    <property type="entry name" value="CehA_McbA_metalo"/>
    <property type="match status" value="1"/>
</dbReference>
<dbReference type="Gene3D" id="3.20.20.140">
    <property type="entry name" value="Metal-dependent hydrolases"/>
    <property type="match status" value="1"/>
</dbReference>
<dbReference type="PANTHER" id="PTHR42924:SF3">
    <property type="entry name" value="POLYMERASE_HISTIDINOL PHOSPHATASE N-TERMINAL DOMAIN-CONTAINING PROTEIN"/>
    <property type="match status" value="1"/>
</dbReference>
<dbReference type="SUPFAM" id="SSF89550">
    <property type="entry name" value="PHP domain-like"/>
    <property type="match status" value="1"/>
</dbReference>
<name>A0A3R5VUN5_9FIRM</name>
<dbReference type="AlphaFoldDB" id="A0A3R5VUN5"/>
<dbReference type="EMBL" id="QRTF01000018">
    <property type="protein sequence ID" value="RGQ48697.1"/>
    <property type="molecule type" value="Genomic_DNA"/>
</dbReference>
<dbReference type="GO" id="GO:0035312">
    <property type="term" value="F:5'-3' DNA exonuclease activity"/>
    <property type="evidence" value="ECO:0007669"/>
    <property type="project" value="TreeGrafter"/>
</dbReference>
<dbReference type="InterPro" id="IPR003141">
    <property type="entry name" value="Pol/His_phosphatase_N"/>
</dbReference>
<reference evidence="2 3" key="1">
    <citation type="submission" date="2018-08" db="EMBL/GenBank/DDBJ databases">
        <title>A genome reference for cultivated species of the human gut microbiota.</title>
        <authorList>
            <person name="Zou Y."/>
            <person name="Xue W."/>
            <person name="Luo G."/>
        </authorList>
    </citation>
    <scope>NUCLEOTIDE SEQUENCE [LARGE SCALE GENOMIC DNA]</scope>
    <source>
        <strain evidence="2 3">AF28-15</strain>
    </source>
</reference>
<dbReference type="PANTHER" id="PTHR42924">
    <property type="entry name" value="EXONUCLEASE"/>
    <property type="match status" value="1"/>
</dbReference>
<proteinExistence type="predicted"/>
<organism evidence="2 3">
    <name type="scientific">Roseburia inulinivorans</name>
    <dbReference type="NCBI Taxonomy" id="360807"/>
    <lineage>
        <taxon>Bacteria</taxon>
        <taxon>Bacillati</taxon>
        <taxon>Bacillota</taxon>
        <taxon>Clostridia</taxon>
        <taxon>Lachnospirales</taxon>
        <taxon>Lachnospiraceae</taxon>
        <taxon>Roseburia</taxon>
    </lineage>
</organism>
<protein>
    <submittedName>
        <fullName evidence="2">PHP domain-containing protein</fullName>
    </submittedName>
</protein>
<dbReference type="RefSeq" id="WP_118110230.1">
    <property type="nucleotide sequence ID" value="NZ_QRTF01000018.1"/>
</dbReference>
<gene>
    <name evidence="2" type="ORF">DWY96_09320</name>
</gene>